<protein>
    <submittedName>
        <fullName evidence="3">Uncharacterized protein</fullName>
    </submittedName>
</protein>
<feature type="compositionally biased region" description="Polar residues" evidence="2">
    <location>
        <begin position="576"/>
        <end position="590"/>
    </location>
</feature>
<keyword evidence="1" id="KW-0175">Coiled coil</keyword>
<evidence type="ECO:0000313" key="4">
    <source>
        <dbReference type="Proteomes" id="UP000749646"/>
    </source>
</evidence>
<sequence>MSPYYSDLQALKAEYANLQTKLKLTQQTLHGSYQDSVVAQERSKRVETDMGRMRIQMDSLLKKHLDHHPEREWLVQELAELQARFEVELEYRRVLEQKHAALQKEYLRQRLNHTLAAGTGTATVATAATAATAATRSLWMSKSCSALTVSTSATTIGAAATATSSTATSPTLSTRSSSTFVSFFRGVRSTSEGRKSQSSLHIEGSPHLQGVEGGDIEIKVFREKSLKTDREEEEEEEEEGNLHRRTREQVLKREFYEKLQDENVALKMEIEDLRHRYTAEKDSVKGYMSLFEGLQKKQASALAVSQSEIELLRGTIQEQARRLESYERLNRTFAATLNIQVVDLETLTNESCRERVLRAQTEQDMAALLEGSLLILERLFTNVQGASEKLGRVLEPIRQTIQHLEIPSIESEWEQCEQGVQMVMKGLSRSLITQQELQEIELRMGGGELTNGNNRTNSNTRLDPTTHRGSASSTHSALSVYWTQRSPSNRTNNTGGALFDQRDAILTLDNSYSQEIFIWRRSVADTFLEECVKSVENLAREKREFQTRLVELTQQLTFQSERKHSSPDKEQEDPANVQQQKQDTAAQTESAPAEVVNVVDLQIEHRNEDELQLATKRVRQLESIIKKVLEWGEDPVHGNMVNDVLAPGIPNHPFPDVLMEQQPLAITNTEETTNQSHYSSNRDNSQEREKLQALIQLIRQELLSSTVQDNDTNASFSPVIQEMVKETQTPTTTTCNCHQRNTSSSSLLSTSSSTYSLSSTASSCATSTSQRSSCKITGVSIPASPGLLGGIGGPDGKTVLDVDALCRDLAFRSFPQRHHWSKSRSGRTDAFSSLLAWNPVAAAVPVGSDCTGASSTITTKTNDTQRTFFMSYIPTATMMQHSLSSKEC</sequence>
<reference evidence="3" key="1">
    <citation type="journal article" date="2020" name="Fungal Divers.">
        <title>Resolving the Mortierellaceae phylogeny through synthesis of multi-gene phylogenetics and phylogenomics.</title>
        <authorList>
            <person name="Vandepol N."/>
            <person name="Liber J."/>
            <person name="Desiro A."/>
            <person name="Na H."/>
            <person name="Kennedy M."/>
            <person name="Barry K."/>
            <person name="Grigoriev I.V."/>
            <person name="Miller A.N."/>
            <person name="O'Donnell K."/>
            <person name="Stajich J.E."/>
            <person name="Bonito G."/>
        </authorList>
    </citation>
    <scope>NUCLEOTIDE SEQUENCE</scope>
    <source>
        <strain evidence="3">MES-2147</strain>
    </source>
</reference>
<name>A0A9P6SMX0_9FUNG</name>
<keyword evidence="4" id="KW-1185">Reference proteome</keyword>
<evidence type="ECO:0000313" key="3">
    <source>
        <dbReference type="EMBL" id="KAF9982339.1"/>
    </source>
</evidence>
<feature type="compositionally biased region" description="Polar residues" evidence="2">
    <location>
        <begin position="467"/>
        <end position="478"/>
    </location>
</feature>
<feature type="compositionally biased region" description="Low complexity" evidence="2">
    <location>
        <begin position="450"/>
        <end position="461"/>
    </location>
</feature>
<evidence type="ECO:0000256" key="1">
    <source>
        <dbReference type="SAM" id="Coils"/>
    </source>
</evidence>
<dbReference type="OrthoDB" id="2434930at2759"/>
<evidence type="ECO:0000256" key="2">
    <source>
        <dbReference type="SAM" id="MobiDB-lite"/>
    </source>
</evidence>
<dbReference type="EMBL" id="JAAAHW010003595">
    <property type="protein sequence ID" value="KAF9982339.1"/>
    <property type="molecule type" value="Genomic_DNA"/>
</dbReference>
<dbReference type="AlphaFoldDB" id="A0A9P6SMX0"/>
<proteinExistence type="predicted"/>
<feature type="region of interest" description="Disordered" evidence="2">
    <location>
        <begin position="730"/>
        <end position="750"/>
    </location>
</feature>
<feature type="compositionally biased region" description="Basic and acidic residues" evidence="2">
    <location>
        <begin position="560"/>
        <end position="569"/>
    </location>
</feature>
<feature type="region of interest" description="Disordered" evidence="2">
    <location>
        <begin position="446"/>
        <end position="478"/>
    </location>
</feature>
<accession>A0A9P6SMX0</accession>
<gene>
    <name evidence="3" type="ORF">BGZ65_002969</name>
</gene>
<feature type="coiled-coil region" evidence="1">
    <location>
        <begin position="528"/>
        <end position="555"/>
    </location>
</feature>
<comment type="caution">
    <text evidence="3">The sequence shown here is derived from an EMBL/GenBank/DDBJ whole genome shotgun (WGS) entry which is preliminary data.</text>
</comment>
<dbReference type="Proteomes" id="UP000749646">
    <property type="component" value="Unassembled WGS sequence"/>
</dbReference>
<feature type="region of interest" description="Disordered" evidence="2">
    <location>
        <begin position="557"/>
        <end position="593"/>
    </location>
</feature>
<organism evidence="3 4">
    <name type="scientific">Modicella reniformis</name>
    <dbReference type="NCBI Taxonomy" id="1440133"/>
    <lineage>
        <taxon>Eukaryota</taxon>
        <taxon>Fungi</taxon>
        <taxon>Fungi incertae sedis</taxon>
        <taxon>Mucoromycota</taxon>
        <taxon>Mortierellomycotina</taxon>
        <taxon>Mortierellomycetes</taxon>
        <taxon>Mortierellales</taxon>
        <taxon>Mortierellaceae</taxon>
        <taxon>Modicella</taxon>
    </lineage>
</organism>